<comment type="function">
    <text evidence="2 10 12">Catalyzes the transfer of a dimethylallyl group onto the adenine at position 37 in tRNAs that read codons beginning with uridine, leading to the formation of N6-(dimethylallyl)adenosine (i(6)A).</text>
</comment>
<dbReference type="Proteomes" id="UP000034287">
    <property type="component" value="Unassembled WGS sequence"/>
</dbReference>
<evidence type="ECO:0000256" key="11">
    <source>
        <dbReference type="RuleBase" id="RU003783"/>
    </source>
</evidence>
<evidence type="ECO:0000256" key="3">
    <source>
        <dbReference type="ARBA" id="ARBA00005842"/>
    </source>
</evidence>
<dbReference type="STRING" id="1432562.WN59_00440"/>
<evidence type="ECO:0000256" key="8">
    <source>
        <dbReference type="ARBA" id="ARBA00022842"/>
    </source>
</evidence>
<dbReference type="InterPro" id="IPR018022">
    <property type="entry name" value="IPT"/>
</dbReference>
<evidence type="ECO:0000256" key="1">
    <source>
        <dbReference type="ARBA" id="ARBA00001946"/>
    </source>
</evidence>
<evidence type="ECO:0000313" key="15">
    <source>
        <dbReference type="Proteomes" id="UP000034287"/>
    </source>
</evidence>
<dbReference type="SUPFAM" id="SSF52540">
    <property type="entry name" value="P-loop containing nucleoside triphosphate hydrolases"/>
    <property type="match status" value="1"/>
</dbReference>
<dbReference type="GO" id="GO:0005524">
    <property type="term" value="F:ATP binding"/>
    <property type="evidence" value="ECO:0007669"/>
    <property type="project" value="UniProtKB-UniRule"/>
</dbReference>
<evidence type="ECO:0000256" key="4">
    <source>
        <dbReference type="ARBA" id="ARBA00022679"/>
    </source>
</evidence>
<dbReference type="GO" id="GO:0052381">
    <property type="term" value="F:tRNA dimethylallyltransferase activity"/>
    <property type="evidence" value="ECO:0007669"/>
    <property type="project" value="UniProtKB-UniRule"/>
</dbReference>
<evidence type="ECO:0000256" key="2">
    <source>
        <dbReference type="ARBA" id="ARBA00003213"/>
    </source>
</evidence>
<dbReference type="Pfam" id="PF01715">
    <property type="entry name" value="IPPT"/>
    <property type="match status" value="1"/>
</dbReference>
<evidence type="ECO:0000256" key="9">
    <source>
        <dbReference type="ARBA" id="ARBA00049563"/>
    </source>
</evidence>
<accession>A0A0M2SQU1</accession>
<dbReference type="InterPro" id="IPR039657">
    <property type="entry name" value="Dimethylallyltransferase"/>
</dbReference>
<dbReference type="HAMAP" id="MF_00185">
    <property type="entry name" value="IPP_trans"/>
    <property type="match status" value="1"/>
</dbReference>
<keyword evidence="6 10" id="KW-0547">Nucleotide-binding</keyword>
<dbReference type="Gene3D" id="1.10.20.140">
    <property type="match status" value="1"/>
</dbReference>
<comment type="cofactor">
    <cofactor evidence="1 10">
        <name>Mg(2+)</name>
        <dbReference type="ChEBI" id="CHEBI:18420"/>
    </cofactor>
</comment>
<keyword evidence="8 10" id="KW-0460">Magnesium</keyword>
<evidence type="ECO:0000313" key="14">
    <source>
        <dbReference type="EMBL" id="KKK35342.1"/>
    </source>
</evidence>
<proteinExistence type="inferred from homology"/>
<dbReference type="AlphaFoldDB" id="A0A0M2SQU1"/>
<dbReference type="Gene3D" id="3.40.50.300">
    <property type="entry name" value="P-loop containing nucleotide triphosphate hydrolases"/>
    <property type="match status" value="1"/>
</dbReference>
<comment type="subunit">
    <text evidence="10">Monomer.</text>
</comment>
<dbReference type="RefSeq" id="WP_046510949.1">
    <property type="nucleotide sequence ID" value="NZ_LAYZ01000001.1"/>
</dbReference>
<feature type="region of interest" description="Interaction with substrate tRNA" evidence="10">
    <location>
        <begin position="37"/>
        <end position="40"/>
    </location>
</feature>
<dbReference type="InterPro" id="IPR027417">
    <property type="entry name" value="P-loop_NTPase"/>
</dbReference>
<evidence type="ECO:0000256" key="7">
    <source>
        <dbReference type="ARBA" id="ARBA00022840"/>
    </source>
</evidence>
<evidence type="ECO:0000256" key="10">
    <source>
        <dbReference type="HAMAP-Rule" id="MF_00185"/>
    </source>
</evidence>
<keyword evidence="15" id="KW-1185">Reference proteome</keyword>
<feature type="binding site" evidence="10">
    <location>
        <begin position="14"/>
        <end position="19"/>
    </location>
    <ligand>
        <name>substrate</name>
    </ligand>
</feature>
<dbReference type="PATRIC" id="fig|1432562.3.peg.88"/>
<dbReference type="PANTHER" id="PTHR11088">
    <property type="entry name" value="TRNA DIMETHYLALLYLTRANSFERASE"/>
    <property type="match status" value="1"/>
</dbReference>
<gene>
    <name evidence="10" type="primary">miaA</name>
    <name evidence="14" type="ORF">WN59_00440</name>
</gene>
<dbReference type="EC" id="2.5.1.75" evidence="10"/>
<feature type="site" description="Interaction with substrate tRNA" evidence="10">
    <location>
        <position position="103"/>
    </location>
</feature>
<evidence type="ECO:0000256" key="13">
    <source>
        <dbReference type="RuleBase" id="RU003785"/>
    </source>
</evidence>
<keyword evidence="5 10" id="KW-0819">tRNA processing</keyword>
<organism evidence="14 15">
    <name type="scientific">Salinicoccus sediminis</name>
    <dbReference type="NCBI Taxonomy" id="1432562"/>
    <lineage>
        <taxon>Bacteria</taxon>
        <taxon>Bacillati</taxon>
        <taxon>Bacillota</taxon>
        <taxon>Bacilli</taxon>
        <taxon>Bacillales</taxon>
        <taxon>Staphylococcaceae</taxon>
        <taxon>Salinicoccus</taxon>
    </lineage>
</organism>
<dbReference type="EMBL" id="LAYZ01000001">
    <property type="protein sequence ID" value="KKK35342.1"/>
    <property type="molecule type" value="Genomic_DNA"/>
</dbReference>
<sequence>MSKLKKVLILIGPTAIGKTALSIEIAKKFNLEIISGDSMQVYRGMDIGTGKIREEEKEDIRHHMIDVIEPESSFSVQEFQKHVTEIIDEIHEDDRIPFIVGGTGHYIRALIHGYEFDEEDDKEKRELTETLEQLGSSVLHDRLKKIDPKVAAEIHPNNRKRVIRMLVKFELSDRISNRIGPGYTDDMKYDTFIVGLTRERKHIHANIESRVDQMFERGLPEEARNLFENRSPSKTASAAIGYKEFLPYFEGAADLESVKELIRQNTRQYAKRQLTFFKNQLPVEWYDLDKVQKDIIMEDIYQFLHAKERENHGK</sequence>
<dbReference type="GO" id="GO:0006400">
    <property type="term" value="P:tRNA modification"/>
    <property type="evidence" value="ECO:0007669"/>
    <property type="project" value="TreeGrafter"/>
</dbReference>
<protein>
    <recommendedName>
        <fullName evidence="10">tRNA dimethylallyltransferase</fullName>
        <ecNumber evidence="10">2.5.1.75</ecNumber>
    </recommendedName>
    <alternativeName>
        <fullName evidence="10">Dimethylallyl diphosphate:tRNA dimethylallyltransferase</fullName>
        <shortName evidence="10">DMAPP:tRNA dimethylallyltransferase</shortName>
        <shortName evidence="10">DMATase</shortName>
    </alternativeName>
    <alternativeName>
        <fullName evidence="10">Isopentenyl-diphosphate:tRNA isopentenyltransferase</fullName>
        <shortName evidence="10">IPP transferase</shortName>
        <shortName evidence="10">IPPT</shortName>
        <shortName evidence="10">IPTase</shortName>
    </alternativeName>
</protein>
<name>A0A0M2SQU1_9STAP</name>
<evidence type="ECO:0000256" key="5">
    <source>
        <dbReference type="ARBA" id="ARBA00022694"/>
    </source>
</evidence>
<dbReference type="NCBIfam" id="TIGR00174">
    <property type="entry name" value="miaA"/>
    <property type="match status" value="1"/>
</dbReference>
<dbReference type="OrthoDB" id="9776390at2"/>
<evidence type="ECO:0000256" key="6">
    <source>
        <dbReference type="ARBA" id="ARBA00022741"/>
    </source>
</evidence>
<feature type="site" description="Interaction with substrate tRNA" evidence="10">
    <location>
        <position position="125"/>
    </location>
</feature>
<comment type="catalytic activity">
    <reaction evidence="9 10 11">
        <text>adenosine(37) in tRNA + dimethylallyl diphosphate = N(6)-dimethylallyladenosine(37) in tRNA + diphosphate</text>
        <dbReference type="Rhea" id="RHEA:26482"/>
        <dbReference type="Rhea" id="RHEA-COMP:10162"/>
        <dbReference type="Rhea" id="RHEA-COMP:10375"/>
        <dbReference type="ChEBI" id="CHEBI:33019"/>
        <dbReference type="ChEBI" id="CHEBI:57623"/>
        <dbReference type="ChEBI" id="CHEBI:74411"/>
        <dbReference type="ChEBI" id="CHEBI:74415"/>
        <dbReference type="EC" id="2.5.1.75"/>
    </reaction>
</comment>
<keyword evidence="4 10" id="KW-0808">Transferase</keyword>
<evidence type="ECO:0000256" key="12">
    <source>
        <dbReference type="RuleBase" id="RU003784"/>
    </source>
</evidence>
<dbReference type="PANTHER" id="PTHR11088:SF60">
    <property type="entry name" value="TRNA DIMETHYLALLYLTRANSFERASE"/>
    <property type="match status" value="1"/>
</dbReference>
<feature type="binding site" evidence="10">
    <location>
        <begin position="12"/>
        <end position="19"/>
    </location>
    <ligand>
        <name>ATP</name>
        <dbReference type="ChEBI" id="CHEBI:30616"/>
    </ligand>
</feature>
<comment type="caution">
    <text evidence="10">Lacks conserved residue(s) required for the propagation of feature annotation.</text>
</comment>
<comment type="similarity">
    <text evidence="3 10 13">Belongs to the IPP transferase family.</text>
</comment>
<keyword evidence="7 10" id="KW-0067">ATP-binding</keyword>
<comment type="caution">
    <text evidence="14">The sequence shown here is derived from an EMBL/GenBank/DDBJ whole genome shotgun (WGS) entry which is preliminary data.</text>
</comment>
<reference evidence="14 15" key="1">
    <citation type="submission" date="2015-04" db="EMBL/GenBank/DDBJ databases">
        <title>Taxonomic description and genome sequence of Salinicoccus sediminis sp. nov., a novel hyper halotolerant bacterium isolated from marine sediment.</title>
        <authorList>
            <person name="Mathan Kumar R."/>
            <person name="Kaur G."/>
            <person name="Kumar N."/>
            <person name="Kumar A."/>
            <person name="Singh N.K."/>
            <person name="Kaur N."/>
            <person name="Mayilraj S."/>
        </authorList>
    </citation>
    <scope>NUCLEOTIDE SEQUENCE [LARGE SCALE GENOMIC DNA]</scope>
    <source>
        <strain evidence="14 15">SV-16</strain>
    </source>
</reference>